<gene>
    <name evidence="1" type="ORF">K8V32_03585</name>
</gene>
<dbReference type="InterPro" id="IPR032581">
    <property type="entry name" value="DUF4917"/>
</dbReference>
<evidence type="ECO:0000313" key="2">
    <source>
        <dbReference type="Proteomes" id="UP000703315"/>
    </source>
</evidence>
<accession>A0A921FMB2</accession>
<protein>
    <submittedName>
        <fullName evidence="1">DUF4917 family protein</fullName>
    </submittedName>
</protein>
<dbReference type="RefSeq" id="WP_303902997.1">
    <property type="nucleotide sequence ID" value="NZ_DYXC01000045.1"/>
</dbReference>
<dbReference type="AlphaFoldDB" id="A0A921FMB2"/>
<dbReference type="Proteomes" id="UP000703315">
    <property type="component" value="Unassembled WGS sequence"/>
</dbReference>
<reference evidence="1" key="2">
    <citation type="submission" date="2021-09" db="EMBL/GenBank/DDBJ databases">
        <authorList>
            <person name="Gilroy R."/>
        </authorList>
    </citation>
    <scope>NUCLEOTIDE SEQUENCE</scope>
    <source>
        <strain evidence="1">ChiHjej13B12-14962</strain>
    </source>
</reference>
<proteinExistence type="predicted"/>
<evidence type="ECO:0000313" key="1">
    <source>
        <dbReference type="EMBL" id="HJF13872.1"/>
    </source>
</evidence>
<comment type="caution">
    <text evidence="1">The sequence shown here is derived from an EMBL/GenBank/DDBJ whole genome shotgun (WGS) entry which is preliminary data.</text>
</comment>
<organism evidence="1 2">
    <name type="scientific">Enteractinococcus helveticum</name>
    <dbReference type="NCBI Taxonomy" id="1837282"/>
    <lineage>
        <taxon>Bacteria</taxon>
        <taxon>Bacillati</taxon>
        <taxon>Actinomycetota</taxon>
        <taxon>Actinomycetes</taxon>
        <taxon>Micrococcales</taxon>
        <taxon>Micrococcaceae</taxon>
    </lineage>
</organism>
<dbReference type="Pfam" id="PF16263">
    <property type="entry name" value="DUF4917"/>
    <property type="match status" value="1"/>
</dbReference>
<reference evidence="1" key="1">
    <citation type="journal article" date="2021" name="PeerJ">
        <title>Extensive microbial diversity within the chicken gut microbiome revealed by metagenomics and culture.</title>
        <authorList>
            <person name="Gilroy R."/>
            <person name="Ravi A."/>
            <person name="Getino M."/>
            <person name="Pursley I."/>
            <person name="Horton D.L."/>
            <person name="Alikhan N.F."/>
            <person name="Baker D."/>
            <person name="Gharbi K."/>
            <person name="Hall N."/>
            <person name="Watson M."/>
            <person name="Adriaenssens E.M."/>
            <person name="Foster-Nyarko E."/>
            <person name="Jarju S."/>
            <person name="Secka A."/>
            <person name="Antonio M."/>
            <person name="Oren A."/>
            <person name="Chaudhuri R.R."/>
            <person name="La Ragione R."/>
            <person name="Hildebrand F."/>
            <person name="Pallen M.J."/>
        </authorList>
    </citation>
    <scope>NUCLEOTIDE SEQUENCE</scope>
    <source>
        <strain evidence="1">ChiHjej13B12-14962</strain>
    </source>
</reference>
<name>A0A921FMB2_9MICC</name>
<dbReference type="EMBL" id="DYXC01000045">
    <property type="protein sequence ID" value="HJF13872.1"/>
    <property type="molecule type" value="Genomic_DNA"/>
</dbReference>
<sequence length="351" mass="39968">MKTHVVEYDHAFDWASKESNQNGPALLLGNGFSVAYDSQRFAYAALLDQARGSGKLSHISDRYFRKQETNDFERVIRELLVAADALEIMDVEKFEQEISELRYEAETLKELLAKSLASLHPERPTDVLQAQYDNVKNFVTPFDRVFTTNYDLLLYWTLMKQIDSGLDKSRDDGFRSPGDEHEYVVWDHLTPHAQNVYYLHGALHLYRDLYNSELQKLTWIRTGDALIDQIRRQLAANRLPLIVAEGTSEEKLAKIQSNAYLARSLRTLASIGGTAVIYGLSLSENDAHIYDAVLRSKIKRIAVSIYGDAATVDNQATITTANRLVFDRETMFGGRRPIEVCFYDASSVPLW</sequence>